<dbReference type="GO" id="GO:0043565">
    <property type="term" value="F:sequence-specific DNA binding"/>
    <property type="evidence" value="ECO:0007669"/>
    <property type="project" value="InterPro"/>
</dbReference>
<dbReference type="PRINTS" id="PR00032">
    <property type="entry name" value="HTHARAC"/>
</dbReference>
<dbReference type="EMBL" id="CP027860">
    <property type="protein sequence ID" value="AVP98969.1"/>
    <property type="molecule type" value="Genomic_DNA"/>
</dbReference>
<evidence type="ECO:0000256" key="2">
    <source>
        <dbReference type="ARBA" id="ARBA00023125"/>
    </source>
</evidence>
<dbReference type="InterPro" id="IPR018060">
    <property type="entry name" value="HTH_AraC"/>
</dbReference>
<dbReference type="Pfam" id="PF12833">
    <property type="entry name" value="HTH_18"/>
    <property type="match status" value="1"/>
</dbReference>
<dbReference type="InterPro" id="IPR014710">
    <property type="entry name" value="RmlC-like_jellyroll"/>
</dbReference>
<dbReference type="Gene3D" id="2.60.120.10">
    <property type="entry name" value="Jelly Rolls"/>
    <property type="match status" value="1"/>
</dbReference>
<evidence type="ECO:0000259" key="5">
    <source>
        <dbReference type="PROSITE" id="PS01124"/>
    </source>
</evidence>
<dbReference type="SUPFAM" id="SSF46689">
    <property type="entry name" value="Homeodomain-like"/>
    <property type="match status" value="1"/>
</dbReference>
<dbReference type="PROSITE" id="PS00041">
    <property type="entry name" value="HTH_ARAC_FAMILY_1"/>
    <property type="match status" value="1"/>
</dbReference>
<keyword evidence="4" id="KW-0804">Transcription</keyword>
<dbReference type="InterPro" id="IPR009057">
    <property type="entry name" value="Homeodomain-like_sf"/>
</dbReference>
<evidence type="ECO:0000256" key="1">
    <source>
        <dbReference type="ARBA" id="ARBA00023015"/>
    </source>
</evidence>
<evidence type="ECO:0000313" key="6">
    <source>
        <dbReference type="EMBL" id="AVP98969.1"/>
    </source>
</evidence>
<dbReference type="Pfam" id="PF02311">
    <property type="entry name" value="AraC_binding"/>
    <property type="match status" value="1"/>
</dbReference>
<organism evidence="6 7">
    <name type="scientific">Ahniella affigens</name>
    <dbReference type="NCBI Taxonomy" id="2021234"/>
    <lineage>
        <taxon>Bacteria</taxon>
        <taxon>Pseudomonadati</taxon>
        <taxon>Pseudomonadota</taxon>
        <taxon>Gammaproteobacteria</taxon>
        <taxon>Lysobacterales</taxon>
        <taxon>Rhodanobacteraceae</taxon>
        <taxon>Ahniella</taxon>
    </lineage>
</organism>
<keyword evidence="7" id="KW-1185">Reference proteome</keyword>
<evidence type="ECO:0000313" key="7">
    <source>
        <dbReference type="Proteomes" id="UP000241074"/>
    </source>
</evidence>
<reference evidence="6 7" key="2">
    <citation type="submission" date="2018-03" db="EMBL/GenBank/DDBJ databases">
        <authorList>
            <person name="Keele B.F."/>
        </authorList>
    </citation>
    <scope>NUCLEOTIDE SEQUENCE [LARGE SCALE GENOMIC DNA]</scope>
    <source>
        <strain evidence="6 7">D13</strain>
    </source>
</reference>
<gene>
    <name evidence="6" type="ORF">C7S18_18100</name>
</gene>
<protein>
    <recommendedName>
        <fullName evidence="5">HTH araC/xylS-type domain-containing protein</fullName>
    </recommendedName>
</protein>
<keyword evidence="3" id="KW-0010">Activator</keyword>
<reference evidence="6 7" key="1">
    <citation type="submission" date="2018-03" db="EMBL/GenBank/DDBJ databases">
        <title>Ahniella affigens gen. nov., sp. nov., a gammaproteobacterium isolated from sandy soil near a stream.</title>
        <authorList>
            <person name="Ko Y."/>
            <person name="Kim J.-H."/>
        </authorList>
    </citation>
    <scope>NUCLEOTIDE SEQUENCE [LARGE SCALE GENOMIC DNA]</scope>
    <source>
        <strain evidence="6 7">D13</strain>
    </source>
</reference>
<dbReference type="AlphaFoldDB" id="A0A2P1PVV2"/>
<dbReference type="Proteomes" id="UP000241074">
    <property type="component" value="Chromosome"/>
</dbReference>
<sequence length="322" mass="36117">MLPNAVRKRLSPISTVRARFVLPRCKSTIGTQGTAASPVNMRSRATDAAEPRLPEIPASFFVPQRLWTLAEGLRIEEYRPAEFEALPSHDHPMLVINVMLTGVLHETVHGRTHTLKAGMLSVLPPDCAHQVRAAVAGTRVLHLEIEPVWLRRTPALGQRAFAYRTEQGPLVVQLTTRLVDEIQRQDPFSSPVIEALVVDALCQLCRLEQQPNTSPVWLKALIQDVSSAPESAPSLDQVARRQGIHLQTASRLFKRHVGQGYKAFLLAQRVIRACAWLTEHPEWDLAYLANRLGFADQSHFTRVFRAHRGQTPAQFRSQARQV</sequence>
<dbReference type="InterPro" id="IPR050204">
    <property type="entry name" value="AraC_XylS_family_regulators"/>
</dbReference>
<dbReference type="PANTHER" id="PTHR46796">
    <property type="entry name" value="HTH-TYPE TRANSCRIPTIONAL ACTIVATOR RHAS-RELATED"/>
    <property type="match status" value="1"/>
</dbReference>
<dbReference type="KEGG" id="xba:C7S18_18100"/>
<dbReference type="SUPFAM" id="SSF51215">
    <property type="entry name" value="Regulatory protein AraC"/>
    <property type="match status" value="1"/>
</dbReference>
<dbReference type="SMART" id="SM00342">
    <property type="entry name" value="HTH_ARAC"/>
    <property type="match status" value="1"/>
</dbReference>
<dbReference type="InterPro" id="IPR003313">
    <property type="entry name" value="AraC-bd"/>
</dbReference>
<evidence type="ECO:0000256" key="3">
    <source>
        <dbReference type="ARBA" id="ARBA00023159"/>
    </source>
</evidence>
<accession>A0A2P1PVV2</accession>
<dbReference type="OrthoDB" id="8737373at2"/>
<dbReference type="InterPro" id="IPR018062">
    <property type="entry name" value="HTH_AraC-typ_CS"/>
</dbReference>
<dbReference type="GO" id="GO:0003700">
    <property type="term" value="F:DNA-binding transcription factor activity"/>
    <property type="evidence" value="ECO:0007669"/>
    <property type="project" value="InterPro"/>
</dbReference>
<dbReference type="InterPro" id="IPR037923">
    <property type="entry name" value="HTH-like"/>
</dbReference>
<dbReference type="Gene3D" id="1.10.10.60">
    <property type="entry name" value="Homeodomain-like"/>
    <property type="match status" value="1"/>
</dbReference>
<dbReference type="PROSITE" id="PS01124">
    <property type="entry name" value="HTH_ARAC_FAMILY_2"/>
    <property type="match status" value="1"/>
</dbReference>
<feature type="domain" description="HTH araC/xylS-type" evidence="5">
    <location>
        <begin position="219"/>
        <end position="318"/>
    </location>
</feature>
<keyword evidence="2" id="KW-0238">DNA-binding</keyword>
<dbReference type="PANTHER" id="PTHR46796:SF6">
    <property type="entry name" value="ARAC SUBFAMILY"/>
    <property type="match status" value="1"/>
</dbReference>
<name>A0A2P1PVV2_9GAMM</name>
<keyword evidence="1" id="KW-0805">Transcription regulation</keyword>
<proteinExistence type="predicted"/>
<evidence type="ECO:0000256" key="4">
    <source>
        <dbReference type="ARBA" id="ARBA00023163"/>
    </source>
</evidence>
<dbReference type="InterPro" id="IPR020449">
    <property type="entry name" value="Tscrpt_reg_AraC-type_HTH"/>
</dbReference>